<dbReference type="SMART" id="SM00291">
    <property type="entry name" value="ZnF_ZZ"/>
    <property type="match status" value="3"/>
</dbReference>
<evidence type="ECO:0000256" key="2">
    <source>
        <dbReference type="ARBA" id="ARBA00022771"/>
    </source>
</evidence>
<dbReference type="InterPro" id="IPR018247">
    <property type="entry name" value="EF_Hand_1_Ca_BS"/>
</dbReference>
<dbReference type="InterPro" id="IPR043145">
    <property type="entry name" value="Znf_ZZ_sf"/>
</dbReference>
<dbReference type="PANTHER" id="PTHR10827">
    <property type="entry name" value="RETICULOCALBIN"/>
    <property type="match status" value="1"/>
</dbReference>
<feature type="domain" description="EF-hand" evidence="5">
    <location>
        <begin position="56"/>
        <end position="83"/>
    </location>
</feature>
<comment type="caution">
    <text evidence="6">The sequence shown here is derived from an EMBL/GenBank/DDBJ whole genome shotgun (WGS) entry which is preliminary data.</text>
</comment>
<sequence>MEEMREIVRSYYERESEADKKSIKQSFTEIDVNGDGNISLAEFKKTMNDGVVALLLFDKLDLNGDGSLDFDEFLSLYYMLNNKVPITSCNGCAKILAGPYFSCLRCFGRDATSYDICCSCYRSGAELSHEHSLEDMVDHHYLIKLFRDEKSKNKKEIEEIREIARALHQASSPEVQELATKFFQSMDSDGDGRVDLSEFLAFMTEVGLSYKKTSSLFDELDVDGNGTLDFIEVMTLLYIIKSGRPQCDCCEKIIPGVFFSCVECFKNPKTSFDLCKDCYSTGKYNHNHGGRAQFLDSHTLLQAMRCPEIADMSGIFSTTQPIIEREREMEGMREIARSFYERASEDEQKSIQQFFAEIDVDGDGKISFREFKKAVGSWLCREAVFEKLDKNGDGCLDFEEFLCLYYMEKKVDISECGGCSDLLVGPYFSCILCQGKGASTYDLCCACYRSGAGPWHEHDVQHVMDHHSLLMHFRNGSAEFKREMKELRDIARAHYDAGSPQVQALASNFFRSMDSDRDGRVNLSEFLAFMSHEGYPYMQNSCFFDMLDVDCNGTLDFYEVMTLYYIIKSGRPFCNCCNKFIPGTFFSCVECFKNPRNSYYLCLACYRTGRCHHSHDGRTQFLDNHTLLQAVRGPALAHASVVPFHEAWNRPTHGIAPLQHVNVYNSYMNQYNTYINHQNAIVPASSNSNWIGAFAAPDRIHWAPGQPKTTSGKIMRRILRKIASQQLDELGDTSTLAEPGVVDQLIALADS</sequence>
<keyword evidence="2" id="KW-0863">Zinc-finger</keyword>
<gene>
    <name evidence="6" type="ORF">SASPL_145934</name>
</gene>
<dbReference type="InterPro" id="IPR001751">
    <property type="entry name" value="S100/CaBP7/8-like_CS"/>
</dbReference>
<proteinExistence type="predicted"/>
<dbReference type="SMART" id="SM00054">
    <property type="entry name" value="EFh"/>
    <property type="match status" value="8"/>
</dbReference>
<feature type="domain" description="EF-hand" evidence="5">
    <location>
        <begin position="501"/>
        <end position="536"/>
    </location>
</feature>
<reference evidence="6" key="1">
    <citation type="submission" date="2018-01" db="EMBL/GenBank/DDBJ databases">
        <authorList>
            <person name="Mao J.F."/>
        </authorList>
    </citation>
    <scope>NUCLEOTIDE SEQUENCE</scope>
    <source>
        <strain evidence="6">Huo1</strain>
        <tissue evidence="6">Leaf</tissue>
    </source>
</reference>
<keyword evidence="7" id="KW-1185">Reference proteome</keyword>
<dbReference type="CDD" id="cd00051">
    <property type="entry name" value="EFh"/>
    <property type="match status" value="3"/>
</dbReference>
<accession>A0A8X8Z7T2</accession>
<keyword evidence="1" id="KW-0479">Metal-binding</keyword>
<dbReference type="InterPro" id="IPR002048">
    <property type="entry name" value="EF_hand_dom"/>
</dbReference>
<dbReference type="InterPro" id="IPR011992">
    <property type="entry name" value="EF-hand-dom_pair"/>
</dbReference>
<feature type="domain" description="EF-hand" evidence="5">
    <location>
        <begin position="382"/>
        <end position="411"/>
    </location>
</feature>
<keyword evidence="3" id="KW-0862">Zinc</keyword>
<dbReference type="Gene3D" id="3.30.60.90">
    <property type="match status" value="2"/>
</dbReference>
<evidence type="ECO:0000256" key="4">
    <source>
        <dbReference type="ARBA" id="ARBA00022837"/>
    </source>
</evidence>
<dbReference type="AlphaFoldDB" id="A0A8X8Z7T2"/>
<dbReference type="Gene3D" id="1.10.238.10">
    <property type="entry name" value="EF-hand"/>
    <property type="match status" value="4"/>
</dbReference>
<keyword evidence="4" id="KW-0106">Calcium</keyword>
<dbReference type="GO" id="GO:0008270">
    <property type="term" value="F:zinc ion binding"/>
    <property type="evidence" value="ECO:0007669"/>
    <property type="project" value="UniProtKB-KW"/>
</dbReference>
<dbReference type="SUPFAM" id="SSF57850">
    <property type="entry name" value="RING/U-box"/>
    <property type="match status" value="4"/>
</dbReference>
<feature type="domain" description="EF-hand" evidence="5">
    <location>
        <begin position="18"/>
        <end position="53"/>
    </location>
</feature>
<dbReference type="PROSITE" id="PS00303">
    <property type="entry name" value="S100_CABP"/>
    <property type="match status" value="1"/>
</dbReference>
<name>A0A8X8Z7T2_SALSN</name>
<evidence type="ECO:0000256" key="3">
    <source>
        <dbReference type="ARBA" id="ARBA00022833"/>
    </source>
</evidence>
<dbReference type="GO" id="GO:0005783">
    <property type="term" value="C:endoplasmic reticulum"/>
    <property type="evidence" value="ECO:0007669"/>
    <property type="project" value="TreeGrafter"/>
</dbReference>
<evidence type="ECO:0000313" key="7">
    <source>
        <dbReference type="Proteomes" id="UP000298416"/>
    </source>
</evidence>
<dbReference type="Pfam" id="PF00036">
    <property type="entry name" value="EF-hand_1"/>
    <property type="match status" value="1"/>
</dbReference>
<dbReference type="SUPFAM" id="SSF56801">
    <property type="entry name" value="Acetyl-CoA synthetase-like"/>
    <property type="match status" value="1"/>
</dbReference>
<dbReference type="GO" id="GO:0005509">
    <property type="term" value="F:calcium ion binding"/>
    <property type="evidence" value="ECO:0007669"/>
    <property type="project" value="InterPro"/>
</dbReference>
<reference evidence="6" key="2">
    <citation type="submission" date="2020-08" db="EMBL/GenBank/DDBJ databases">
        <title>Plant Genome Project.</title>
        <authorList>
            <person name="Zhang R.-G."/>
        </authorList>
    </citation>
    <scope>NUCLEOTIDE SEQUENCE</scope>
    <source>
        <strain evidence="6">Huo1</strain>
        <tissue evidence="6">Leaf</tissue>
    </source>
</reference>
<dbReference type="Gene3D" id="3.30.300.30">
    <property type="match status" value="1"/>
</dbReference>
<evidence type="ECO:0000313" key="6">
    <source>
        <dbReference type="EMBL" id="KAG6395292.1"/>
    </source>
</evidence>
<evidence type="ECO:0000256" key="1">
    <source>
        <dbReference type="ARBA" id="ARBA00022723"/>
    </source>
</evidence>
<dbReference type="InterPro" id="IPR045851">
    <property type="entry name" value="AMP-bd_C_sf"/>
</dbReference>
<dbReference type="PROSITE" id="PS50222">
    <property type="entry name" value="EF_HAND_2"/>
    <property type="match status" value="8"/>
</dbReference>
<protein>
    <recommendedName>
        <fullName evidence="5">EF-hand domain-containing protein</fullName>
    </recommendedName>
</protein>
<dbReference type="Proteomes" id="UP000298416">
    <property type="component" value="Unassembled WGS sequence"/>
</dbReference>
<dbReference type="Pfam" id="PF13499">
    <property type="entry name" value="EF-hand_7"/>
    <property type="match status" value="2"/>
</dbReference>
<dbReference type="EMBL" id="PNBA02000017">
    <property type="protein sequence ID" value="KAG6395292.1"/>
    <property type="molecule type" value="Genomic_DNA"/>
</dbReference>
<dbReference type="Pfam" id="PF13202">
    <property type="entry name" value="EF-hand_5"/>
    <property type="match status" value="2"/>
</dbReference>
<dbReference type="PROSITE" id="PS00018">
    <property type="entry name" value="EF_HAND_1"/>
    <property type="match status" value="8"/>
</dbReference>
<dbReference type="SUPFAM" id="SSF47473">
    <property type="entry name" value="EF-hand"/>
    <property type="match status" value="3"/>
</dbReference>
<feature type="domain" description="EF-hand" evidence="5">
    <location>
        <begin position="346"/>
        <end position="381"/>
    </location>
</feature>
<evidence type="ECO:0000259" key="5">
    <source>
        <dbReference type="PROSITE" id="PS50222"/>
    </source>
</evidence>
<feature type="domain" description="EF-hand" evidence="5">
    <location>
        <begin position="216"/>
        <end position="243"/>
    </location>
</feature>
<feature type="domain" description="EF-hand" evidence="5">
    <location>
        <begin position="174"/>
        <end position="209"/>
    </location>
</feature>
<organism evidence="6">
    <name type="scientific">Salvia splendens</name>
    <name type="common">Scarlet sage</name>
    <dbReference type="NCBI Taxonomy" id="180675"/>
    <lineage>
        <taxon>Eukaryota</taxon>
        <taxon>Viridiplantae</taxon>
        <taxon>Streptophyta</taxon>
        <taxon>Embryophyta</taxon>
        <taxon>Tracheophyta</taxon>
        <taxon>Spermatophyta</taxon>
        <taxon>Magnoliopsida</taxon>
        <taxon>eudicotyledons</taxon>
        <taxon>Gunneridae</taxon>
        <taxon>Pentapetalae</taxon>
        <taxon>asterids</taxon>
        <taxon>lamiids</taxon>
        <taxon>Lamiales</taxon>
        <taxon>Lamiaceae</taxon>
        <taxon>Nepetoideae</taxon>
        <taxon>Mentheae</taxon>
        <taxon>Salviinae</taxon>
        <taxon>Salvia</taxon>
        <taxon>Salvia subgen. Calosphace</taxon>
        <taxon>core Calosphace</taxon>
    </lineage>
</organism>
<feature type="domain" description="EF-hand" evidence="5">
    <location>
        <begin position="543"/>
        <end position="570"/>
    </location>
</feature>
<dbReference type="PANTHER" id="PTHR10827:SF86">
    <property type="entry name" value="EF-HAND DOMAIN-CONTAINING PROTEIN"/>
    <property type="match status" value="1"/>
</dbReference>
<dbReference type="InterPro" id="IPR000433">
    <property type="entry name" value="Znf_ZZ"/>
</dbReference>